<dbReference type="Proteomes" id="UP000215914">
    <property type="component" value="Chromosome 5"/>
</dbReference>
<evidence type="ECO:0000313" key="1">
    <source>
        <dbReference type="EMBL" id="OTG24238.1"/>
    </source>
</evidence>
<evidence type="ECO:0000313" key="2">
    <source>
        <dbReference type="Proteomes" id="UP000215914"/>
    </source>
</evidence>
<proteinExistence type="predicted"/>
<dbReference type="PANTHER" id="PTHR46226:SF6">
    <property type="entry name" value="SEC14P-LIKE PHOSPHATIDYLINOSITOL TRANSFER FAMILY PROTEIN"/>
    <property type="match status" value="1"/>
</dbReference>
<reference evidence="2" key="1">
    <citation type="journal article" date="2017" name="Nature">
        <title>The sunflower genome provides insights into oil metabolism, flowering and Asterid evolution.</title>
        <authorList>
            <person name="Badouin H."/>
            <person name="Gouzy J."/>
            <person name="Grassa C.J."/>
            <person name="Murat F."/>
            <person name="Staton S.E."/>
            <person name="Cottret L."/>
            <person name="Lelandais-Briere C."/>
            <person name="Owens G.L."/>
            <person name="Carrere S."/>
            <person name="Mayjonade B."/>
            <person name="Legrand L."/>
            <person name="Gill N."/>
            <person name="Kane N.C."/>
            <person name="Bowers J.E."/>
            <person name="Hubner S."/>
            <person name="Bellec A."/>
            <person name="Berard A."/>
            <person name="Berges H."/>
            <person name="Blanchet N."/>
            <person name="Boniface M.C."/>
            <person name="Brunel D."/>
            <person name="Catrice O."/>
            <person name="Chaidir N."/>
            <person name="Claudel C."/>
            <person name="Donnadieu C."/>
            <person name="Faraut T."/>
            <person name="Fievet G."/>
            <person name="Helmstetter N."/>
            <person name="King M."/>
            <person name="Knapp S.J."/>
            <person name="Lai Z."/>
            <person name="Le Paslier M.C."/>
            <person name="Lippi Y."/>
            <person name="Lorenzon L."/>
            <person name="Mandel J.R."/>
            <person name="Marage G."/>
            <person name="Marchand G."/>
            <person name="Marquand E."/>
            <person name="Bret-Mestries E."/>
            <person name="Morien E."/>
            <person name="Nambeesan S."/>
            <person name="Nguyen T."/>
            <person name="Pegot-Espagnet P."/>
            <person name="Pouilly N."/>
            <person name="Raftis F."/>
            <person name="Sallet E."/>
            <person name="Schiex T."/>
            <person name="Thomas J."/>
            <person name="Vandecasteele C."/>
            <person name="Vares D."/>
            <person name="Vear F."/>
            <person name="Vautrin S."/>
            <person name="Crespi M."/>
            <person name="Mangin B."/>
            <person name="Burke J.M."/>
            <person name="Salse J."/>
            <person name="Munos S."/>
            <person name="Vincourt P."/>
            <person name="Rieseberg L.H."/>
            <person name="Langlade N.B."/>
        </authorList>
    </citation>
    <scope>NUCLEOTIDE SEQUENCE [LARGE SCALE GENOMIC DNA]</scope>
    <source>
        <strain evidence="2">cv. SF193</strain>
    </source>
</reference>
<dbReference type="AlphaFoldDB" id="A0A251ULM4"/>
<organism evidence="1 2">
    <name type="scientific">Helianthus annuus</name>
    <name type="common">Common sunflower</name>
    <dbReference type="NCBI Taxonomy" id="4232"/>
    <lineage>
        <taxon>Eukaryota</taxon>
        <taxon>Viridiplantae</taxon>
        <taxon>Streptophyta</taxon>
        <taxon>Embryophyta</taxon>
        <taxon>Tracheophyta</taxon>
        <taxon>Spermatophyta</taxon>
        <taxon>Magnoliopsida</taxon>
        <taxon>eudicotyledons</taxon>
        <taxon>Gunneridae</taxon>
        <taxon>Pentapetalae</taxon>
        <taxon>asterids</taxon>
        <taxon>campanulids</taxon>
        <taxon>Asterales</taxon>
        <taxon>Asteraceae</taxon>
        <taxon>Asteroideae</taxon>
        <taxon>Heliantheae alliance</taxon>
        <taxon>Heliantheae</taxon>
        <taxon>Helianthus</taxon>
    </lineage>
</organism>
<sequence>MVTATTGLPIFAISVGLNTCDKASVQYYVQSHIQINECHDRVILVREPLKSLFNCLCPVCGKDQESTEHTCVTCAFAQTVWHLVSQWCKLRPIYAFRDWIDQTVNTYFNLTEQTKGEFTALFQACISGRDIG</sequence>
<evidence type="ECO:0008006" key="3">
    <source>
        <dbReference type="Google" id="ProtNLM"/>
    </source>
</evidence>
<name>A0A251ULM4_HELAN</name>
<keyword evidence="2" id="KW-1185">Reference proteome</keyword>
<dbReference type="PANTHER" id="PTHR46226">
    <property type="entry name" value="CRAL-TRIO DOMAIN-CONTAINING PROTEIN"/>
    <property type="match status" value="1"/>
</dbReference>
<accession>A0A251ULM4</accession>
<dbReference type="InParanoid" id="A0A251ULM4"/>
<gene>
    <name evidence="1" type="ORF">HannXRQ_Chr05g0134491</name>
</gene>
<dbReference type="EMBL" id="CM007894">
    <property type="protein sequence ID" value="OTG24238.1"/>
    <property type="molecule type" value="Genomic_DNA"/>
</dbReference>
<protein>
    <recommendedName>
        <fullName evidence="3">Reverse transcriptase zinc-binding domain-containing protein</fullName>
    </recommendedName>
</protein>